<sequence length="167" mass="18427">MAVNSEKPSGFFSGLKLLVLLMLIMIFAIIALIMSAVVHEVAHGWTAYKLGDDTAKMLGRLTLNPIKHLDLFGSIILPLILVISHSPFFLAWAKPVPYNPYRLRDLKYGPLKVALAGPLSNLIMAVGFAIFARLLMIPQHTKLELAINFFQGSFDNLLGMMSGSFIN</sequence>
<evidence type="ECO:0000313" key="14">
    <source>
        <dbReference type="EMBL" id="KKR13772.1"/>
    </source>
</evidence>
<evidence type="ECO:0000256" key="5">
    <source>
        <dbReference type="ARBA" id="ARBA00022670"/>
    </source>
</evidence>
<dbReference type="EMBL" id="LBWS01000038">
    <property type="protein sequence ID" value="KKR13772.1"/>
    <property type="molecule type" value="Genomic_DNA"/>
</dbReference>
<feature type="transmembrane region" description="Helical" evidence="13">
    <location>
        <begin position="113"/>
        <end position="135"/>
    </location>
</feature>
<keyword evidence="6 13" id="KW-0812">Transmembrane</keyword>
<dbReference type="CDD" id="cd06158">
    <property type="entry name" value="S2P-M50_like_1"/>
    <property type="match status" value="1"/>
</dbReference>
<keyword evidence="10 13" id="KW-1133">Transmembrane helix</keyword>
<keyword evidence="11" id="KW-0482">Metalloprotease</keyword>
<keyword evidence="5" id="KW-0645">Protease</keyword>
<feature type="non-terminal residue" evidence="14">
    <location>
        <position position="167"/>
    </location>
</feature>
<gene>
    <name evidence="14" type="ORF">UT42_C0038G0010</name>
</gene>
<keyword evidence="9" id="KW-0862">Zinc</keyword>
<dbReference type="InterPro" id="IPR052348">
    <property type="entry name" value="Metallopeptidase_M50B"/>
</dbReference>
<proteinExistence type="inferred from homology"/>
<evidence type="ECO:0000256" key="4">
    <source>
        <dbReference type="ARBA" id="ARBA00022475"/>
    </source>
</evidence>
<evidence type="ECO:0000256" key="7">
    <source>
        <dbReference type="ARBA" id="ARBA00022723"/>
    </source>
</evidence>
<dbReference type="Proteomes" id="UP000034048">
    <property type="component" value="Unassembled WGS sequence"/>
</dbReference>
<reference evidence="14 15" key="1">
    <citation type="journal article" date="2015" name="Nature">
        <title>rRNA introns, odd ribosomes, and small enigmatic genomes across a large radiation of phyla.</title>
        <authorList>
            <person name="Brown C.T."/>
            <person name="Hug L.A."/>
            <person name="Thomas B.C."/>
            <person name="Sharon I."/>
            <person name="Castelle C.J."/>
            <person name="Singh A."/>
            <person name="Wilkins M.J."/>
            <person name="Williams K.H."/>
            <person name="Banfield J.F."/>
        </authorList>
    </citation>
    <scope>NUCLEOTIDE SEQUENCE [LARGE SCALE GENOMIC DNA]</scope>
</reference>
<evidence type="ECO:0000256" key="6">
    <source>
        <dbReference type="ARBA" id="ARBA00022692"/>
    </source>
</evidence>
<evidence type="ECO:0000256" key="11">
    <source>
        <dbReference type="ARBA" id="ARBA00023049"/>
    </source>
</evidence>
<dbReference type="PANTHER" id="PTHR35864:SF1">
    <property type="entry name" value="ZINC METALLOPROTEASE YWHC-RELATED"/>
    <property type="match status" value="1"/>
</dbReference>
<evidence type="ECO:0000256" key="3">
    <source>
        <dbReference type="ARBA" id="ARBA00007931"/>
    </source>
</evidence>
<keyword evidence="4" id="KW-1003">Cell membrane</keyword>
<dbReference type="GO" id="GO:0005886">
    <property type="term" value="C:plasma membrane"/>
    <property type="evidence" value="ECO:0007669"/>
    <property type="project" value="UniProtKB-SubCell"/>
</dbReference>
<evidence type="ECO:0000256" key="2">
    <source>
        <dbReference type="ARBA" id="ARBA00004651"/>
    </source>
</evidence>
<keyword evidence="8" id="KW-0378">Hydrolase</keyword>
<feature type="transmembrane region" description="Helical" evidence="13">
    <location>
        <begin position="69"/>
        <end position="93"/>
    </location>
</feature>
<dbReference type="PATRIC" id="fig|1618634.3.peg.444"/>
<evidence type="ECO:0000256" key="8">
    <source>
        <dbReference type="ARBA" id="ARBA00022801"/>
    </source>
</evidence>
<evidence type="ECO:0000313" key="15">
    <source>
        <dbReference type="Proteomes" id="UP000034048"/>
    </source>
</evidence>
<evidence type="ECO:0000256" key="9">
    <source>
        <dbReference type="ARBA" id="ARBA00022833"/>
    </source>
</evidence>
<dbReference type="PANTHER" id="PTHR35864">
    <property type="entry name" value="ZINC METALLOPROTEASE MJ0611-RELATED"/>
    <property type="match status" value="1"/>
</dbReference>
<comment type="cofactor">
    <cofactor evidence="1">
        <name>Zn(2+)</name>
        <dbReference type="ChEBI" id="CHEBI:29105"/>
    </cofactor>
</comment>
<feature type="transmembrane region" description="Helical" evidence="13">
    <location>
        <begin position="20"/>
        <end position="48"/>
    </location>
</feature>
<keyword evidence="7" id="KW-0479">Metal-binding</keyword>
<evidence type="ECO:0000256" key="10">
    <source>
        <dbReference type="ARBA" id="ARBA00022989"/>
    </source>
</evidence>
<comment type="subcellular location">
    <subcellularLocation>
        <location evidence="2">Cell membrane</location>
        <topology evidence="2">Multi-pass membrane protein</topology>
    </subcellularLocation>
</comment>
<evidence type="ECO:0000256" key="1">
    <source>
        <dbReference type="ARBA" id="ARBA00001947"/>
    </source>
</evidence>
<dbReference type="GO" id="GO:0046872">
    <property type="term" value="F:metal ion binding"/>
    <property type="evidence" value="ECO:0007669"/>
    <property type="project" value="UniProtKB-KW"/>
</dbReference>
<accession>A0A0G0RJG4</accession>
<protein>
    <submittedName>
        <fullName evidence="14">Peptidase M50</fullName>
    </submittedName>
</protein>
<evidence type="ECO:0000256" key="13">
    <source>
        <dbReference type="SAM" id="Phobius"/>
    </source>
</evidence>
<organism evidence="14 15">
    <name type="scientific">Candidatus Falkowbacteria bacterium GW2011_GWA2_39_24</name>
    <dbReference type="NCBI Taxonomy" id="1618634"/>
    <lineage>
        <taxon>Bacteria</taxon>
        <taxon>Candidatus Falkowiibacteriota</taxon>
    </lineage>
</organism>
<comment type="similarity">
    <text evidence="3">Belongs to the peptidase M50B family.</text>
</comment>
<dbReference type="GO" id="GO:0008237">
    <property type="term" value="F:metallopeptidase activity"/>
    <property type="evidence" value="ECO:0007669"/>
    <property type="project" value="UniProtKB-KW"/>
</dbReference>
<comment type="caution">
    <text evidence="14">The sequence shown here is derived from an EMBL/GenBank/DDBJ whole genome shotgun (WGS) entry which is preliminary data.</text>
</comment>
<keyword evidence="12 13" id="KW-0472">Membrane</keyword>
<dbReference type="AlphaFoldDB" id="A0A0G0RJG4"/>
<name>A0A0G0RJG4_9BACT</name>
<dbReference type="GO" id="GO:0006508">
    <property type="term" value="P:proteolysis"/>
    <property type="evidence" value="ECO:0007669"/>
    <property type="project" value="UniProtKB-KW"/>
</dbReference>
<evidence type="ECO:0000256" key="12">
    <source>
        <dbReference type="ARBA" id="ARBA00023136"/>
    </source>
</evidence>
<dbReference type="InterPro" id="IPR044537">
    <property type="entry name" value="Rip2-like"/>
</dbReference>